<dbReference type="RefSeq" id="WP_260975453.1">
    <property type="nucleotide sequence ID" value="NZ_JAOANI010000014.1"/>
</dbReference>
<dbReference type="SUPFAM" id="SSF55821">
    <property type="entry name" value="YrdC/RibB"/>
    <property type="match status" value="1"/>
</dbReference>
<dbReference type="Proteomes" id="UP001147830">
    <property type="component" value="Unassembled WGS sequence"/>
</dbReference>
<name>A0A9X3AS43_9GAMM</name>
<organism evidence="2 3">
    <name type="scientific">Thalassolituus pacificus</name>
    <dbReference type="NCBI Taxonomy" id="2975440"/>
    <lineage>
        <taxon>Bacteria</taxon>
        <taxon>Pseudomonadati</taxon>
        <taxon>Pseudomonadota</taxon>
        <taxon>Gammaproteobacteria</taxon>
        <taxon>Oceanospirillales</taxon>
        <taxon>Oceanospirillaceae</taxon>
        <taxon>Thalassolituus</taxon>
    </lineage>
</organism>
<reference evidence="2" key="1">
    <citation type="journal article" date="2022" name="Front. Microbiol.">
        <title>Genome-based taxonomic rearrangement of Oceanobacter-related bacteria including the description of Thalassolituus hydrocarbonoclasticus sp. nov. and Thalassolituus pacificus sp. nov. and emended description of the genus Thalassolituus.</title>
        <authorList>
            <person name="Dong C."/>
            <person name="Wei L."/>
            <person name="Wang J."/>
            <person name="Lai Q."/>
            <person name="Huang Z."/>
            <person name="Shao Z."/>
        </authorList>
    </citation>
    <scope>NUCLEOTIDE SEQUENCE</scope>
    <source>
        <strain evidence="2">59MF3M-4</strain>
    </source>
</reference>
<keyword evidence="2" id="KW-0808">Transferase</keyword>
<evidence type="ECO:0000313" key="3">
    <source>
        <dbReference type="Proteomes" id="UP001147830"/>
    </source>
</evidence>
<comment type="caution">
    <text evidence="2">The sequence shown here is derived from an EMBL/GenBank/DDBJ whole genome shotgun (WGS) entry which is preliminary data.</text>
</comment>
<dbReference type="EMBL" id="JAOANI010000014">
    <property type="protein sequence ID" value="MCT7358548.1"/>
    <property type="molecule type" value="Genomic_DNA"/>
</dbReference>
<protein>
    <submittedName>
        <fullName evidence="2">L-threonylcarbamoyladenylate synthase</fullName>
        <ecNumber evidence="2">2.7.7.87</ecNumber>
    </submittedName>
</protein>
<dbReference type="NCBIfam" id="TIGR00057">
    <property type="entry name" value="L-threonylcarbamoyladenylate synthase"/>
    <property type="match status" value="1"/>
</dbReference>
<dbReference type="InterPro" id="IPR017945">
    <property type="entry name" value="DHBP_synth_RibB-like_a/b_dom"/>
</dbReference>
<dbReference type="Gene3D" id="3.90.870.10">
    <property type="entry name" value="DHBP synthase"/>
    <property type="match status" value="1"/>
</dbReference>
<proteinExistence type="predicted"/>
<dbReference type="GO" id="GO:0061710">
    <property type="term" value="F:L-threonylcarbamoyladenylate synthase"/>
    <property type="evidence" value="ECO:0007669"/>
    <property type="project" value="UniProtKB-EC"/>
</dbReference>
<keyword evidence="3" id="KW-1185">Reference proteome</keyword>
<dbReference type="InterPro" id="IPR052532">
    <property type="entry name" value="SUA5_domain"/>
</dbReference>
<keyword evidence="2" id="KW-0548">Nucleotidyltransferase</keyword>
<reference evidence="2" key="2">
    <citation type="submission" date="2022-08" db="EMBL/GenBank/DDBJ databases">
        <authorList>
            <person name="Dong C."/>
        </authorList>
    </citation>
    <scope>NUCLEOTIDE SEQUENCE</scope>
    <source>
        <strain evidence="2">59MF3M-4</strain>
    </source>
</reference>
<dbReference type="EC" id="2.7.7.87" evidence="2"/>
<feature type="domain" description="YrdC-like" evidence="1">
    <location>
        <begin position="14"/>
        <end position="200"/>
    </location>
</feature>
<evidence type="ECO:0000313" key="2">
    <source>
        <dbReference type="EMBL" id="MCT7358548.1"/>
    </source>
</evidence>
<accession>A0A9X3AS43</accession>
<dbReference type="PANTHER" id="PTHR42828:SF3">
    <property type="entry name" value="THREONYLCARBAMOYL-AMP SYNTHASE"/>
    <property type="match status" value="1"/>
</dbReference>
<dbReference type="GO" id="GO:0003725">
    <property type="term" value="F:double-stranded RNA binding"/>
    <property type="evidence" value="ECO:0007669"/>
    <property type="project" value="InterPro"/>
</dbReference>
<dbReference type="PROSITE" id="PS51163">
    <property type="entry name" value="YRDC"/>
    <property type="match status" value="1"/>
</dbReference>
<gene>
    <name evidence="2" type="ORF">NYR02_05880</name>
</gene>
<dbReference type="PANTHER" id="PTHR42828">
    <property type="entry name" value="DHBP SYNTHASE RIBB-LIKE ALPHA/BETA DOMAIN-CONTAINING PROTEIN"/>
    <property type="match status" value="1"/>
</dbReference>
<dbReference type="InterPro" id="IPR006070">
    <property type="entry name" value="Sua5-like_dom"/>
</dbReference>
<dbReference type="AlphaFoldDB" id="A0A9X3AS43"/>
<dbReference type="Pfam" id="PF01300">
    <property type="entry name" value="Sua5_yciO_yrdC"/>
    <property type="match status" value="1"/>
</dbReference>
<evidence type="ECO:0000259" key="1">
    <source>
        <dbReference type="PROSITE" id="PS51163"/>
    </source>
</evidence>
<sequence>MSQFFQIHPDNPQARLIKQAAEIIRNGGLAVIPTDCAYALAGRIGDKKTTDRIHRLRQLPPKHNFTLLCRDLSELSLFAKVDNTKYRMLKAHTPGAFTFILEATREVPRLLMHPKKRTIGIRVPNNPIAMALLEEMNEPLMTTSLIMPGDELPLSDPYDIRQSLEHELELVIDGGHCGFEATTVIDMTDEIPVVLRQGVGDASDFL</sequence>